<evidence type="ECO:0000256" key="12">
    <source>
        <dbReference type="ARBA" id="ARBA00022840"/>
    </source>
</evidence>
<dbReference type="RefSeq" id="WP_274268473.1">
    <property type="nucleotide sequence ID" value="NZ_CP117880.1"/>
</dbReference>
<dbReference type="InterPro" id="IPR012310">
    <property type="entry name" value="DNA_ligase_ATP-dep_cent"/>
</dbReference>
<dbReference type="Pfam" id="PF21686">
    <property type="entry name" value="LigD_Prim-Pol"/>
    <property type="match status" value="1"/>
</dbReference>
<organism evidence="23 24">
    <name type="scientific">Sphingobacterium oryzagri</name>
    <dbReference type="NCBI Taxonomy" id="3025669"/>
    <lineage>
        <taxon>Bacteria</taxon>
        <taxon>Pseudomonadati</taxon>
        <taxon>Bacteroidota</taxon>
        <taxon>Sphingobacteriia</taxon>
        <taxon>Sphingobacteriales</taxon>
        <taxon>Sphingobacteriaceae</taxon>
        <taxon>Sphingobacterium</taxon>
    </lineage>
</organism>
<keyword evidence="17" id="KW-0464">Manganese</keyword>
<dbReference type="Gene3D" id="3.90.920.10">
    <property type="entry name" value="DNA primase, PRIM domain"/>
    <property type="match status" value="1"/>
</dbReference>
<dbReference type="NCBIfam" id="TIGR02778">
    <property type="entry name" value="ligD_pol"/>
    <property type="match status" value="1"/>
</dbReference>
<dbReference type="EMBL" id="CP117880">
    <property type="protein sequence ID" value="WDF69761.1"/>
    <property type="molecule type" value="Genomic_DNA"/>
</dbReference>
<evidence type="ECO:0000256" key="2">
    <source>
        <dbReference type="ARBA" id="ARBA00012727"/>
    </source>
</evidence>
<dbReference type="Pfam" id="PF13298">
    <property type="entry name" value="LigD_N"/>
    <property type="match status" value="1"/>
</dbReference>
<keyword evidence="5" id="KW-0548">Nucleotidyltransferase</keyword>
<dbReference type="CDD" id="cd07971">
    <property type="entry name" value="OBF_DNA_ligase_LigD"/>
    <property type="match status" value="1"/>
</dbReference>
<dbReference type="PROSITE" id="PS50160">
    <property type="entry name" value="DNA_LIGASE_A3"/>
    <property type="match status" value="1"/>
</dbReference>
<name>A0ABY7WMW8_9SPHI</name>
<dbReference type="Gene3D" id="2.40.50.140">
    <property type="entry name" value="Nucleic acid-binding proteins"/>
    <property type="match status" value="1"/>
</dbReference>
<dbReference type="GO" id="GO:0003910">
    <property type="term" value="F:DNA ligase (ATP) activity"/>
    <property type="evidence" value="ECO:0007669"/>
    <property type="project" value="UniProtKB-EC"/>
</dbReference>
<feature type="domain" description="ATP-dependent DNA ligase family profile" evidence="22">
    <location>
        <begin position="324"/>
        <end position="442"/>
    </location>
</feature>
<dbReference type="Gene3D" id="3.30.470.30">
    <property type="entry name" value="DNA ligase/mRNA capping enzyme"/>
    <property type="match status" value="1"/>
</dbReference>
<evidence type="ECO:0000256" key="9">
    <source>
        <dbReference type="ARBA" id="ARBA00022763"/>
    </source>
</evidence>
<keyword evidence="7" id="KW-0479">Metal-binding</keyword>
<evidence type="ECO:0000256" key="7">
    <source>
        <dbReference type="ARBA" id="ARBA00022723"/>
    </source>
</evidence>
<keyword evidence="16" id="KW-0234">DNA repair</keyword>
<evidence type="ECO:0000256" key="8">
    <source>
        <dbReference type="ARBA" id="ARBA00022741"/>
    </source>
</evidence>
<reference evidence="23 24" key="1">
    <citation type="submission" date="2023-02" db="EMBL/GenBank/DDBJ databases">
        <title>Genome sequence of Sphingobacterium sp. KACC 22765.</title>
        <authorList>
            <person name="Kim S."/>
            <person name="Heo J."/>
            <person name="Kwon S.-W."/>
        </authorList>
    </citation>
    <scope>NUCLEOTIDE SEQUENCE [LARGE SCALE GENOMIC DNA]</scope>
    <source>
        <strain evidence="23 24">KACC 22765</strain>
    </source>
</reference>
<dbReference type="SUPFAM" id="SSF50249">
    <property type="entry name" value="Nucleic acid-binding proteins"/>
    <property type="match status" value="1"/>
</dbReference>
<keyword evidence="9" id="KW-0227">DNA damage</keyword>
<dbReference type="CDD" id="cd07906">
    <property type="entry name" value="Adenylation_DNA_ligase_LigD_LigC"/>
    <property type="match status" value="1"/>
</dbReference>
<dbReference type="Pfam" id="PF04679">
    <property type="entry name" value="DNA_ligase_A_C"/>
    <property type="match status" value="1"/>
</dbReference>
<comment type="cofactor">
    <cofactor evidence="1">
        <name>Mn(2+)</name>
        <dbReference type="ChEBI" id="CHEBI:29035"/>
    </cofactor>
</comment>
<keyword evidence="3 23" id="KW-0436">Ligase</keyword>
<accession>A0ABY7WMW8</accession>
<comment type="catalytic activity">
    <reaction evidence="20">
        <text>ATP + (deoxyribonucleotide)n-3'-hydroxyl + 5'-phospho-(deoxyribonucleotide)m = (deoxyribonucleotide)n+m + AMP + diphosphate.</text>
        <dbReference type="EC" id="6.5.1.1"/>
    </reaction>
</comment>
<evidence type="ECO:0000256" key="13">
    <source>
        <dbReference type="ARBA" id="ARBA00022932"/>
    </source>
</evidence>
<evidence type="ECO:0000313" key="24">
    <source>
        <dbReference type="Proteomes" id="UP001221558"/>
    </source>
</evidence>
<evidence type="ECO:0000256" key="20">
    <source>
        <dbReference type="ARBA" id="ARBA00034003"/>
    </source>
</evidence>
<feature type="region of interest" description="Disordered" evidence="21">
    <location>
        <begin position="1"/>
        <end position="22"/>
    </location>
</feature>
<dbReference type="EC" id="6.5.1.1" evidence="2"/>
<keyword evidence="15" id="KW-0233">DNA recombination</keyword>
<dbReference type="InterPro" id="IPR012309">
    <property type="entry name" value="DNA_ligase_ATP-dep_C"/>
</dbReference>
<evidence type="ECO:0000256" key="19">
    <source>
        <dbReference type="ARBA" id="ARBA00029943"/>
    </source>
</evidence>
<dbReference type="Pfam" id="PF01068">
    <property type="entry name" value="DNA_ligase_A_M"/>
    <property type="match status" value="1"/>
</dbReference>
<evidence type="ECO:0000256" key="4">
    <source>
        <dbReference type="ARBA" id="ARBA00022679"/>
    </source>
</evidence>
<evidence type="ECO:0000313" key="23">
    <source>
        <dbReference type="EMBL" id="WDF69761.1"/>
    </source>
</evidence>
<protein>
    <recommendedName>
        <fullName evidence="2">DNA ligase (ATP)</fullName>
        <ecNumber evidence="2">6.5.1.1</ecNumber>
    </recommendedName>
    <alternativeName>
        <fullName evidence="19">NHEJ DNA polymerase</fullName>
    </alternativeName>
</protein>
<keyword evidence="6" id="KW-0540">Nuclease</keyword>
<proteinExistence type="predicted"/>
<dbReference type="PANTHER" id="PTHR42705">
    <property type="entry name" value="BIFUNCTIONAL NON-HOMOLOGOUS END JOINING PROTEIN LIGD"/>
    <property type="match status" value="1"/>
</dbReference>
<dbReference type="Gene3D" id="3.30.1490.70">
    <property type="match status" value="1"/>
</dbReference>
<evidence type="ECO:0000256" key="16">
    <source>
        <dbReference type="ARBA" id="ARBA00023204"/>
    </source>
</evidence>
<evidence type="ECO:0000256" key="5">
    <source>
        <dbReference type="ARBA" id="ARBA00022695"/>
    </source>
</evidence>
<keyword evidence="8" id="KW-0547">Nucleotide-binding</keyword>
<dbReference type="PANTHER" id="PTHR42705:SF2">
    <property type="entry name" value="BIFUNCTIONAL NON-HOMOLOGOUS END JOINING PROTEIN LIGD"/>
    <property type="match status" value="1"/>
</dbReference>
<keyword evidence="13" id="KW-0239">DNA-directed DNA polymerase</keyword>
<keyword evidence="12" id="KW-0067">ATP-binding</keyword>
<evidence type="ECO:0000256" key="14">
    <source>
        <dbReference type="ARBA" id="ARBA00023125"/>
    </source>
</evidence>
<evidence type="ECO:0000256" key="18">
    <source>
        <dbReference type="ARBA" id="ARBA00023268"/>
    </source>
</evidence>
<dbReference type="NCBIfam" id="TIGR02777">
    <property type="entry name" value="LigD_PE_dom"/>
    <property type="match status" value="1"/>
</dbReference>
<feature type="region of interest" description="Disordered" evidence="21">
    <location>
        <begin position="199"/>
        <end position="220"/>
    </location>
</feature>
<dbReference type="InterPro" id="IPR012340">
    <property type="entry name" value="NA-bd_OB-fold"/>
</dbReference>
<dbReference type="InterPro" id="IPR014146">
    <property type="entry name" value="LigD_ligase_dom"/>
</dbReference>
<feature type="compositionally biased region" description="Basic and acidic residues" evidence="21">
    <location>
        <begin position="201"/>
        <end position="214"/>
    </location>
</feature>
<dbReference type="InterPro" id="IPR014144">
    <property type="entry name" value="LigD_PE_domain"/>
</dbReference>
<evidence type="ECO:0000256" key="1">
    <source>
        <dbReference type="ARBA" id="ARBA00001936"/>
    </source>
</evidence>
<dbReference type="NCBIfam" id="TIGR02776">
    <property type="entry name" value="NHEJ_ligase_prk"/>
    <property type="match status" value="1"/>
</dbReference>
<keyword evidence="18" id="KW-0511">Multifunctional enzyme</keyword>
<dbReference type="Proteomes" id="UP001221558">
    <property type="component" value="Chromosome"/>
</dbReference>
<dbReference type="InterPro" id="IPR014145">
    <property type="entry name" value="LigD_pol_dom"/>
</dbReference>
<sequence length="835" mass="94423">MSALDKYVQKRDFSKTSEPKARKARKSVKLRFVVQRHHASRLHYDFRLEMDGVLKSWAIPKGPSLNPKDKRLAVMVEDHPISYRSFEGEIPKGNYGFGAVSIFDQGFYTSIATGDTETDLLQALENGSLKIKLQGKKLRGEFALVKIKNPQEENAWLLIKHQDEHAVEDDYNAEDQITDDIKQAGVAFRKTAAKGTSSETEIDKKINASRRSKESSSQTNTTNLLAPMLAVLAEQVDEDSDWLFEQKLDGFRAITQFTGGKAQIFSRNGLSFNSKFPSIVDTFANWDRQVILDGELLIEDSKGMAHFQLLQHGEPIPAKHSLRYHVFDILMLDGNDLRDYPVVERKDLLERLLRKQGAKNLCFVPAHEGPLSTVLKTAKKNKWEGVVAKEANSRYLSGKRSSLWLKIKLQQTQEAIVVGYTAPAGSRQGFGALALAVQGEKGLDYIGNVGTGFTDALLKELTQQLQKTIVKRKPLPQETSVANERQVTWVKPALVAEIAFSAWTNDGHLRHPVFKALRKDKKLREIKREVPVKIMQNDRELKFGRKTLQLSNQKKVYWPQDQLTKGDLLNYYEHVADFILPFLKDKPISLNRFPNGIDKASFFQKDIVEGSGPSWLKTVKLTSEASGDTVNYLLCNDLPTLLWIANMGSIEINPWLASYRTKNKPVFAVLDIDPNGVDFKEVVAVALTAKTILDHAGVKSFIKTSGSTGLHIYVHTAAQYDFDITRDFVQMLAELLHEQHPDTTSLERSPNKRKNKIYLDYMQNKRAQTIVAPYSVRPKPQATVSTPLAWDEVDEKLSIQQFTMATVVERIRTKPDPWQTIFDEKVNLRKAIAAF</sequence>
<dbReference type="InterPro" id="IPR016059">
    <property type="entry name" value="DNA_ligase_ATP-dep_CS"/>
</dbReference>
<evidence type="ECO:0000256" key="3">
    <source>
        <dbReference type="ARBA" id="ARBA00022598"/>
    </source>
</evidence>
<evidence type="ECO:0000256" key="11">
    <source>
        <dbReference type="ARBA" id="ARBA00022839"/>
    </source>
</evidence>
<evidence type="ECO:0000256" key="21">
    <source>
        <dbReference type="SAM" id="MobiDB-lite"/>
    </source>
</evidence>
<dbReference type="InterPro" id="IPR014143">
    <property type="entry name" value="NHEJ_ligase_prk"/>
</dbReference>
<evidence type="ECO:0000256" key="6">
    <source>
        <dbReference type="ARBA" id="ARBA00022722"/>
    </source>
</evidence>
<evidence type="ECO:0000256" key="15">
    <source>
        <dbReference type="ARBA" id="ARBA00023172"/>
    </source>
</evidence>
<gene>
    <name evidence="23" type="primary">ligD</name>
    <name evidence="23" type="ORF">PQ465_05115</name>
</gene>
<dbReference type="SUPFAM" id="SSF56091">
    <property type="entry name" value="DNA ligase/mRNA capping enzyme, catalytic domain"/>
    <property type="match status" value="1"/>
</dbReference>
<evidence type="ECO:0000256" key="10">
    <source>
        <dbReference type="ARBA" id="ARBA00022801"/>
    </source>
</evidence>
<keyword evidence="4" id="KW-0808">Transferase</keyword>
<keyword evidence="14" id="KW-0238">DNA-binding</keyword>
<keyword evidence="10" id="KW-0378">Hydrolase</keyword>
<dbReference type="InterPro" id="IPR052171">
    <property type="entry name" value="NHEJ_LigD"/>
</dbReference>
<dbReference type="PROSITE" id="PS00697">
    <property type="entry name" value="DNA_LIGASE_A1"/>
    <property type="match status" value="1"/>
</dbReference>
<evidence type="ECO:0000259" key="22">
    <source>
        <dbReference type="PROSITE" id="PS50160"/>
    </source>
</evidence>
<feature type="compositionally biased region" description="Basic and acidic residues" evidence="21">
    <location>
        <begin position="7"/>
        <end position="21"/>
    </location>
</feature>
<dbReference type="NCBIfam" id="TIGR02779">
    <property type="entry name" value="NHEJ_ligase_lig"/>
    <property type="match status" value="1"/>
</dbReference>
<keyword evidence="24" id="KW-1185">Reference proteome</keyword>
<keyword evidence="11" id="KW-0269">Exonuclease</keyword>
<evidence type="ECO:0000256" key="17">
    <source>
        <dbReference type="ARBA" id="ARBA00023211"/>
    </source>
</evidence>